<keyword evidence="4" id="KW-1185">Reference proteome</keyword>
<dbReference type="OrthoDB" id="9788235at2"/>
<dbReference type="FunFam" id="3.40.50.720:FF:000084">
    <property type="entry name" value="Short-chain dehydrogenase reductase"/>
    <property type="match status" value="1"/>
</dbReference>
<dbReference type="PANTHER" id="PTHR42879">
    <property type="entry name" value="3-OXOACYL-(ACYL-CARRIER-PROTEIN) REDUCTASE"/>
    <property type="match status" value="1"/>
</dbReference>
<dbReference type="SUPFAM" id="SSF51735">
    <property type="entry name" value="NAD(P)-binding Rossmann-fold domains"/>
    <property type="match status" value="1"/>
</dbReference>
<reference evidence="3 4" key="1">
    <citation type="submission" date="2012-05" db="EMBL/GenBank/DDBJ databases">
        <title>Genome sequence of Nitritalea halalkaliphila LW7.</title>
        <authorList>
            <person name="Jangir P.K."/>
            <person name="Singh A."/>
            <person name="Shivaji S."/>
            <person name="Sharma R."/>
        </authorList>
    </citation>
    <scope>NUCLEOTIDE SEQUENCE [LARGE SCALE GENOMIC DNA]</scope>
    <source>
        <strain evidence="3 4">LW7</strain>
    </source>
</reference>
<sequence length="255" mass="26717">MKHAIITGSTSGIGLGLARQFAQAGYGLMLHGLDPEGPALAQSLAQEYAVPVHFSDANLMHPEAISTLIDEAHQAFGSIEVLINNAGIQHVAPVEAFPAAKWEAILSINLSAAFYASQAVWPHMKQAAFGRIINISSAHGLRASAFKSAYVTAKHGITGLTKALALEGAPHGITVNAICPGYVKTPLVEGQIRDQALSHKISEAEVVEKIMLVKQPIKSFIPVADIAALALFLASDAGKTMTGASLPIEGGWTAQ</sequence>
<dbReference type="PRINTS" id="PR00081">
    <property type="entry name" value="GDHRDH"/>
</dbReference>
<evidence type="ECO:0000256" key="1">
    <source>
        <dbReference type="ARBA" id="ARBA00006484"/>
    </source>
</evidence>
<dbReference type="STRING" id="1189621.A3SI_04692"/>
<dbReference type="InterPro" id="IPR050259">
    <property type="entry name" value="SDR"/>
</dbReference>
<gene>
    <name evidence="3" type="ORF">A3SI_04692</name>
</gene>
<comment type="similarity">
    <text evidence="1 2">Belongs to the short-chain dehydrogenases/reductases (SDR) family.</text>
</comment>
<dbReference type="InterPro" id="IPR011294">
    <property type="entry name" value="3-OHbutyrate_DH"/>
</dbReference>
<dbReference type="EMBL" id="AJYA01000009">
    <property type="protein sequence ID" value="EIM78075.1"/>
    <property type="molecule type" value="Genomic_DNA"/>
</dbReference>
<comment type="caution">
    <text evidence="3">The sequence shown here is derived from an EMBL/GenBank/DDBJ whole genome shotgun (WGS) entry which is preliminary data.</text>
</comment>
<dbReference type="GO" id="GO:0003858">
    <property type="term" value="F:3-hydroxybutyrate dehydrogenase activity"/>
    <property type="evidence" value="ECO:0007669"/>
    <property type="project" value="InterPro"/>
</dbReference>
<evidence type="ECO:0000313" key="3">
    <source>
        <dbReference type="EMBL" id="EIM78075.1"/>
    </source>
</evidence>
<dbReference type="RefSeq" id="WP_009053718.1">
    <property type="nucleotide sequence ID" value="NZ_AJYA01000009.1"/>
</dbReference>
<dbReference type="AlphaFoldDB" id="I5C8C3"/>
<proteinExistence type="inferred from homology"/>
<dbReference type="PROSITE" id="PS00061">
    <property type="entry name" value="ADH_SHORT"/>
    <property type="match status" value="1"/>
</dbReference>
<accession>I5C8C3</accession>
<dbReference type="InterPro" id="IPR020904">
    <property type="entry name" value="Sc_DH/Rdtase_CS"/>
</dbReference>
<dbReference type="PANTHER" id="PTHR42879:SF2">
    <property type="entry name" value="3-OXOACYL-[ACYL-CARRIER-PROTEIN] REDUCTASE FABG"/>
    <property type="match status" value="1"/>
</dbReference>
<dbReference type="InterPro" id="IPR036291">
    <property type="entry name" value="NAD(P)-bd_dom_sf"/>
</dbReference>
<protein>
    <submittedName>
        <fullName evidence="3">3-hydroxybutyrate dehydrogenase</fullName>
    </submittedName>
</protein>
<dbReference type="NCBIfam" id="TIGR01963">
    <property type="entry name" value="PHB_DH"/>
    <property type="match status" value="1"/>
</dbReference>
<dbReference type="PRINTS" id="PR00080">
    <property type="entry name" value="SDRFAMILY"/>
</dbReference>
<dbReference type="Pfam" id="PF00106">
    <property type="entry name" value="adh_short"/>
    <property type="match status" value="1"/>
</dbReference>
<dbReference type="InterPro" id="IPR002347">
    <property type="entry name" value="SDR_fam"/>
</dbReference>
<organism evidence="3 4">
    <name type="scientific">Nitritalea halalkaliphila LW7</name>
    <dbReference type="NCBI Taxonomy" id="1189621"/>
    <lineage>
        <taxon>Bacteria</taxon>
        <taxon>Pseudomonadati</taxon>
        <taxon>Bacteroidota</taxon>
        <taxon>Cytophagia</taxon>
        <taxon>Cytophagales</taxon>
        <taxon>Cyclobacteriaceae</taxon>
        <taxon>Nitritalea</taxon>
    </lineage>
</organism>
<name>I5C8C3_9BACT</name>
<evidence type="ECO:0000256" key="2">
    <source>
        <dbReference type="RuleBase" id="RU000363"/>
    </source>
</evidence>
<dbReference type="PATRIC" id="fig|1189621.3.peg.972"/>
<dbReference type="Proteomes" id="UP000005551">
    <property type="component" value="Unassembled WGS sequence"/>
</dbReference>
<dbReference type="GO" id="GO:0032787">
    <property type="term" value="P:monocarboxylic acid metabolic process"/>
    <property type="evidence" value="ECO:0007669"/>
    <property type="project" value="UniProtKB-ARBA"/>
</dbReference>
<evidence type="ECO:0000313" key="4">
    <source>
        <dbReference type="Proteomes" id="UP000005551"/>
    </source>
</evidence>
<dbReference type="Gene3D" id="3.40.50.720">
    <property type="entry name" value="NAD(P)-binding Rossmann-like Domain"/>
    <property type="match status" value="1"/>
</dbReference>
<dbReference type="NCBIfam" id="NF009093">
    <property type="entry name" value="PRK12429.1"/>
    <property type="match status" value="1"/>
</dbReference>